<comment type="caution">
    <text evidence="2">The sequence shown here is derived from an EMBL/GenBank/DDBJ whole genome shotgun (WGS) entry which is preliminary data.</text>
</comment>
<sequence length="207" mass="23045">MKHINKILCLAALFLGIVTGCSQKAASQPQSSLKPAVCNQEDIAIAKQFGYTADPQIFQFAADASIQSLHYTVYKLNQGQWEVQWASDQTLSGARGRIAVYSDTLPSGYTLIMQCDNICVKDELRVDNPDFTLPEESVFSHTSLNKEIPLESAQEIPVLLQQISADKQHNSVELDQFFNPDTFSDQDEVWALTLIFQTSKSSRQLPA</sequence>
<organism evidence="2 4">
    <name type="scientific">Holdemania massiliensis</name>
    <dbReference type="NCBI Taxonomy" id="1468449"/>
    <lineage>
        <taxon>Bacteria</taxon>
        <taxon>Bacillati</taxon>
        <taxon>Bacillota</taxon>
        <taxon>Erysipelotrichia</taxon>
        <taxon>Erysipelotrichales</taxon>
        <taxon>Erysipelotrichaceae</taxon>
        <taxon>Holdemania</taxon>
    </lineage>
</organism>
<feature type="chain" id="PRO_5026974606" description="Lipoprotein" evidence="1">
    <location>
        <begin position="26"/>
        <end position="207"/>
    </location>
</feature>
<evidence type="ECO:0000313" key="2">
    <source>
        <dbReference type="EMBL" id="MSA91436.1"/>
    </source>
</evidence>
<evidence type="ECO:0000313" key="5">
    <source>
        <dbReference type="Proteomes" id="UP000480929"/>
    </source>
</evidence>
<dbReference type="GeneID" id="42458150"/>
<evidence type="ECO:0000313" key="3">
    <source>
        <dbReference type="EMBL" id="MSC34961.1"/>
    </source>
</evidence>
<dbReference type="PROSITE" id="PS51257">
    <property type="entry name" value="PROKAR_LIPOPROTEIN"/>
    <property type="match status" value="1"/>
</dbReference>
<protein>
    <recommendedName>
        <fullName evidence="6">Lipoprotein</fullName>
    </recommendedName>
</protein>
<reference evidence="4 5" key="1">
    <citation type="journal article" date="2019" name="Nat. Med.">
        <title>A library of human gut bacterial isolates paired with longitudinal multiomics data enables mechanistic microbiome research.</title>
        <authorList>
            <person name="Poyet M."/>
            <person name="Groussin M."/>
            <person name="Gibbons S.M."/>
            <person name="Avila-Pacheco J."/>
            <person name="Jiang X."/>
            <person name="Kearney S.M."/>
            <person name="Perrotta A.R."/>
            <person name="Berdy B."/>
            <person name="Zhao S."/>
            <person name="Lieberman T.D."/>
            <person name="Swanson P.K."/>
            <person name="Smith M."/>
            <person name="Roesemann S."/>
            <person name="Alexander J.E."/>
            <person name="Rich S.A."/>
            <person name="Livny J."/>
            <person name="Vlamakis H."/>
            <person name="Clish C."/>
            <person name="Bullock K."/>
            <person name="Deik A."/>
            <person name="Scott J."/>
            <person name="Pierce K.A."/>
            <person name="Xavier R.J."/>
            <person name="Alm E.J."/>
        </authorList>
    </citation>
    <scope>NUCLEOTIDE SEQUENCE [LARGE SCALE GENOMIC DNA]</scope>
    <source>
        <strain evidence="2 4">BIOML-A4</strain>
        <strain evidence="3 5">BIOML-A5</strain>
    </source>
</reference>
<name>A0A6N7SDR6_9FIRM</name>
<dbReference type="EMBL" id="WKPJ01000061">
    <property type="protein sequence ID" value="MSA91436.1"/>
    <property type="molecule type" value="Genomic_DNA"/>
</dbReference>
<dbReference type="EMBL" id="WKPI01000049">
    <property type="protein sequence ID" value="MSC34961.1"/>
    <property type="molecule type" value="Genomic_DNA"/>
</dbReference>
<dbReference type="RefSeq" id="WP_020226389.1">
    <property type="nucleotide sequence ID" value="NZ_CABKSC010000007.1"/>
</dbReference>
<evidence type="ECO:0000313" key="4">
    <source>
        <dbReference type="Proteomes" id="UP000433575"/>
    </source>
</evidence>
<dbReference type="Proteomes" id="UP000433575">
    <property type="component" value="Unassembled WGS sequence"/>
</dbReference>
<accession>A0A6N7SDR6</accession>
<dbReference type="AlphaFoldDB" id="A0A6N7SDR6"/>
<dbReference type="Proteomes" id="UP000480929">
    <property type="component" value="Unassembled WGS sequence"/>
</dbReference>
<feature type="signal peptide" evidence="1">
    <location>
        <begin position="1"/>
        <end position="25"/>
    </location>
</feature>
<dbReference type="OrthoDB" id="1654469at2"/>
<keyword evidence="1" id="KW-0732">Signal</keyword>
<gene>
    <name evidence="3" type="ORF">GKD88_17730</name>
    <name evidence="2" type="ORF">GKE08_19160</name>
</gene>
<evidence type="ECO:0008006" key="6">
    <source>
        <dbReference type="Google" id="ProtNLM"/>
    </source>
</evidence>
<keyword evidence="5" id="KW-1185">Reference proteome</keyword>
<evidence type="ECO:0000256" key="1">
    <source>
        <dbReference type="SAM" id="SignalP"/>
    </source>
</evidence>
<proteinExistence type="predicted"/>